<protein>
    <submittedName>
        <fullName evidence="1">Uncharacterized protein</fullName>
    </submittedName>
</protein>
<name>A0ACC7P4X1_9BACL</name>
<evidence type="ECO:0000313" key="1">
    <source>
        <dbReference type="EMBL" id="MFM9330377.1"/>
    </source>
</evidence>
<dbReference type="Proteomes" id="UP001631969">
    <property type="component" value="Unassembled WGS sequence"/>
</dbReference>
<dbReference type="EMBL" id="JBJURJ010000013">
    <property type="protein sequence ID" value="MFM9330377.1"/>
    <property type="molecule type" value="Genomic_DNA"/>
</dbReference>
<gene>
    <name evidence="1" type="ORF">ACI1P1_18925</name>
</gene>
<sequence length="47" mass="5108">MSVKKQAPIMARTKKKDNEMNKKALIWTASIVGAIVVLVSVLIIVNG</sequence>
<reference evidence="1" key="1">
    <citation type="submission" date="2024-12" db="EMBL/GenBank/DDBJ databases">
        <authorList>
            <person name="Wu N."/>
        </authorList>
    </citation>
    <scope>NUCLEOTIDE SEQUENCE</scope>
    <source>
        <strain evidence="1">P15</strain>
    </source>
</reference>
<comment type="caution">
    <text evidence="1">The sequence shown here is derived from an EMBL/GenBank/DDBJ whole genome shotgun (WGS) entry which is preliminary data.</text>
</comment>
<keyword evidence="2" id="KW-1185">Reference proteome</keyword>
<organism evidence="1 2">
    <name type="scientific">Paenibacillus mesotrionivorans</name>
    <dbReference type="NCBI Taxonomy" id="3160968"/>
    <lineage>
        <taxon>Bacteria</taxon>
        <taxon>Bacillati</taxon>
        <taxon>Bacillota</taxon>
        <taxon>Bacilli</taxon>
        <taxon>Bacillales</taxon>
        <taxon>Paenibacillaceae</taxon>
        <taxon>Paenibacillus</taxon>
    </lineage>
</organism>
<evidence type="ECO:0000313" key="2">
    <source>
        <dbReference type="Proteomes" id="UP001631969"/>
    </source>
</evidence>
<accession>A0ACC7P4X1</accession>
<proteinExistence type="predicted"/>